<accession>A0A813M658</accession>
<evidence type="ECO:0000313" key="12">
    <source>
        <dbReference type="Proteomes" id="UP000663852"/>
    </source>
</evidence>
<comment type="subcellular location">
    <subcellularLocation>
        <location evidence="2">Mitochondrion outer membrane</location>
        <topology evidence="2">Single-pass type IV membrane protein</topology>
        <orientation evidence="2">Cytoplasmic side</orientation>
    </subcellularLocation>
</comment>
<dbReference type="Proteomes" id="UP000663852">
    <property type="component" value="Unassembled WGS sequence"/>
</dbReference>
<keyword evidence="7" id="KW-1133">Transmembrane helix</keyword>
<feature type="binding site" evidence="6">
    <location>
        <position position="447"/>
    </location>
    <ligand>
        <name>FAD</name>
        <dbReference type="ChEBI" id="CHEBI:57692"/>
    </ligand>
</feature>
<evidence type="ECO:0000256" key="3">
    <source>
        <dbReference type="ARBA" id="ARBA00005995"/>
    </source>
</evidence>
<reference evidence="9" key="1">
    <citation type="submission" date="2021-02" db="EMBL/GenBank/DDBJ databases">
        <authorList>
            <person name="Nowell W R."/>
        </authorList>
    </citation>
    <scope>NUCLEOTIDE SEQUENCE</scope>
</reference>
<dbReference type="InterPro" id="IPR002937">
    <property type="entry name" value="Amino_oxidase"/>
</dbReference>
<keyword evidence="7" id="KW-0472">Membrane</keyword>
<protein>
    <recommendedName>
        <fullName evidence="7">Amine oxidase</fullName>
        <ecNumber evidence="7">1.4.3.-</ecNumber>
    </recommendedName>
</protein>
<evidence type="ECO:0000313" key="10">
    <source>
        <dbReference type="EMBL" id="CAF0908310.1"/>
    </source>
</evidence>
<sequence>MSDEAEIIDVIVVGAGISGLYAAYRLKEKAPHLNVLVLEAKDRVGGRTLTVDLKSSHEENVTDRFDLGGQWVTDTQDNVTSLLQELQLETYAQYHTGKSIAELHRRVRQYSLTMPFVSLLSFLESIYNVFRLENLASNIPTWNPMNARNSNYLDQRTFADLMKPWIHNSMNPLMVAAVRTVFGCEPEQLNALFGLTYAQAGGGFLRLTLTDPGCAQEKKIKGGSQQISEKLMEKIGNDKVLLQTPVQKIVQNDDGIVEITTIGDQTKFQCRKVILAIPPSQIVPIQFEPMLPGYKREMLKHMPIGSYIKFIFIFDKAFWRDDGLSGEVVSDGSFAPLGLSIGPMTYLIDGTTSYGTPALLGFIGGRCAAVWTSVTREERRKGLLECLSRYFGGQKVSAHLIEYAEKDWNLEPYSGGCPCHNATTGSMKDFVDGLRKPYKNIHFAGTETAAQWMGYMDGAVDAGRRAASEVLVALRPEDQPQDDTIDQYTFENQNRKYQHYRIPRSTFYYAIPIIIVSLTALSKVFFPRYFS</sequence>
<feature type="binding site" evidence="6">
    <location>
        <position position="246"/>
    </location>
    <ligand>
        <name>FAD</name>
        <dbReference type="ChEBI" id="CHEBI:57692"/>
    </ligand>
</feature>
<dbReference type="InterPro" id="IPR050703">
    <property type="entry name" value="Flavin_MAO"/>
</dbReference>
<dbReference type="Proteomes" id="UP000663828">
    <property type="component" value="Unassembled WGS sequence"/>
</dbReference>
<evidence type="ECO:0000256" key="2">
    <source>
        <dbReference type="ARBA" id="ARBA00004362"/>
    </source>
</evidence>
<dbReference type="EC" id="1.4.3.-" evidence="7"/>
<evidence type="ECO:0000313" key="11">
    <source>
        <dbReference type="Proteomes" id="UP000663828"/>
    </source>
</evidence>
<dbReference type="SUPFAM" id="SSF54373">
    <property type="entry name" value="FAD-linked reductases, C-terminal domain"/>
    <property type="match status" value="1"/>
</dbReference>
<dbReference type="GO" id="GO:0097621">
    <property type="term" value="F:monoamine oxidase activity"/>
    <property type="evidence" value="ECO:0007669"/>
    <property type="project" value="UniProtKB-EC"/>
</dbReference>
<feature type="binding site" evidence="6">
    <location>
        <begin position="39"/>
        <end position="40"/>
    </location>
    <ligand>
        <name>FAD</name>
        <dbReference type="ChEBI" id="CHEBI:57692"/>
    </ligand>
</feature>
<evidence type="ECO:0000256" key="1">
    <source>
        <dbReference type="ARBA" id="ARBA00001974"/>
    </source>
</evidence>
<dbReference type="SUPFAM" id="SSF51905">
    <property type="entry name" value="FAD/NAD(P)-binding domain"/>
    <property type="match status" value="1"/>
</dbReference>
<dbReference type="AlphaFoldDB" id="A0A813M658"/>
<keyword evidence="7" id="KW-0812">Transmembrane</keyword>
<dbReference type="EMBL" id="CAJNOR010000418">
    <property type="protein sequence ID" value="CAF0908310.1"/>
    <property type="molecule type" value="Genomic_DNA"/>
</dbReference>
<proteinExistence type="inferred from homology"/>
<feature type="transmembrane region" description="Helical" evidence="7">
    <location>
        <begin position="507"/>
        <end position="526"/>
    </location>
</feature>
<dbReference type="GO" id="GO:0005741">
    <property type="term" value="C:mitochondrial outer membrane"/>
    <property type="evidence" value="ECO:0007669"/>
    <property type="project" value="UniProtKB-SubCell"/>
</dbReference>
<evidence type="ECO:0000313" key="9">
    <source>
        <dbReference type="EMBL" id="CAF0718968.1"/>
    </source>
</evidence>
<feature type="binding site" evidence="6">
    <location>
        <position position="362"/>
    </location>
    <ligand>
        <name>substrate</name>
    </ligand>
</feature>
<keyword evidence="4 7" id="KW-0560">Oxidoreductase</keyword>
<organism evidence="9 12">
    <name type="scientific">Adineta ricciae</name>
    <name type="common">Rotifer</name>
    <dbReference type="NCBI Taxonomy" id="249248"/>
    <lineage>
        <taxon>Eukaryota</taxon>
        <taxon>Metazoa</taxon>
        <taxon>Spiralia</taxon>
        <taxon>Gnathifera</taxon>
        <taxon>Rotifera</taxon>
        <taxon>Eurotatoria</taxon>
        <taxon>Bdelloidea</taxon>
        <taxon>Adinetida</taxon>
        <taxon>Adinetidae</taxon>
        <taxon>Adineta</taxon>
    </lineage>
</organism>
<dbReference type="EMBL" id="CAJNOJ010000001">
    <property type="protein sequence ID" value="CAF0718968.1"/>
    <property type="molecule type" value="Genomic_DNA"/>
</dbReference>
<keyword evidence="7" id="KW-0285">Flavoprotein</keyword>
<evidence type="ECO:0000259" key="8">
    <source>
        <dbReference type="Pfam" id="PF01593"/>
    </source>
</evidence>
<evidence type="ECO:0000256" key="5">
    <source>
        <dbReference type="ARBA" id="ARBA00048448"/>
    </source>
</evidence>
<dbReference type="PRINTS" id="PR00757">
    <property type="entry name" value="AMINEOXDASEF"/>
</dbReference>
<comment type="catalytic activity">
    <reaction evidence="5">
        <text>a secondary aliphatic amine + O2 + H2O = a primary amine + an aldehyde + H2O2</text>
        <dbReference type="Rhea" id="RHEA:26414"/>
        <dbReference type="ChEBI" id="CHEBI:15377"/>
        <dbReference type="ChEBI" id="CHEBI:15379"/>
        <dbReference type="ChEBI" id="CHEBI:16240"/>
        <dbReference type="ChEBI" id="CHEBI:17478"/>
        <dbReference type="ChEBI" id="CHEBI:58855"/>
        <dbReference type="ChEBI" id="CHEBI:65296"/>
        <dbReference type="EC" id="1.4.3.4"/>
    </reaction>
</comment>
<comment type="similarity">
    <text evidence="3 7">Belongs to the flavin monoamine oxidase family.</text>
</comment>
<dbReference type="PANTHER" id="PTHR43563">
    <property type="entry name" value="AMINE OXIDASE"/>
    <property type="match status" value="1"/>
</dbReference>
<gene>
    <name evidence="9" type="ORF">EDS130_LOCUS34</name>
    <name evidence="10" type="ORF">XAT740_LOCUS8396</name>
</gene>
<keyword evidence="7" id="KW-0274">FAD</keyword>
<dbReference type="InterPro" id="IPR001613">
    <property type="entry name" value="Flavin_amine_oxidase"/>
</dbReference>
<name>A0A813M658_ADIRI</name>
<keyword evidence="11" id="KW-1185">Reference proteome</keyword>
<dbReference type="PANTHER" id="PTHR43563:SF14">
    <property type="entry name" value="AMINE OXIDASE"/>
    <property type="match status" value="1"/>
</dbReference>
<dbReference type="Gene3D" id="3.90.660.10">
    <property type="match status" value="1"/>
</dbReference>
<dbReference type="GO" id="GO:0008131">
    <property type="term" value="F:primary methylamine oxidase activity"/>
    <property type="evidence" value="ECO:0007669"/>
    <property type="project" value="UniProtKB-ARBA"/>
</dbReference>
<dbReference type="Gene3D" id="3.50.50.60">
    <property type="entry name" value="FAD/NAD(P)-binding domain"/>
    <property type="match status" value="1"/>
</dbReference>
<evidence type="ECO:0000256" key="4">
    <source>
        <dbReference type="ARBA" id="ARBA00023002"/>
    </source>
</evidence>
<feature type="binding site" evidence="6">
    <location>
        <position position="18"/>
    </location>
    <ligand>
        <name>FAD</name>
        <dbReference type="ChEBI" id="CHEBI:57692"/>
    </ligand>
</feature>
<comment type="caution">
    <text evidence="9">The sequence shown here is derived from an EMBL/GenBank/DDBJ whole genome shotgun (WGS) entry which is preliminary data.</text>
</comment>
<evidence type="ECO:0000256" key="6">
    <source>
        <dbReference type="PIRSR" id="PIRSR601613-1"/>
    </source>
</evidence>
<feature type="domain" description="Amine oxidase" evidence="8">
    <location>
        <begin position="17"/>
        <end position="471"/>
    </location>
</feature>
<dbReference type="Pfam" id="PF01593">
    <property type="entry name" value="Amino_oxidase"/>
    <property type="match status" value="1"/>
</dbReference>
<comment type="cofactor">
    <cofactor evidence="1 7">
        <name>FAD</name>
        <dbReference type="ChEBI" id="CHEBI:57692"/>
    </cofactor>
</comment>
<dbReference type="OrthoDB" id="7777654at2759"/>
<evidence type="ECO:0000256" key="7">
    <source>
        <dbReference type="RuleBase" id="RU362067"/>
    </source>
</evidence>
<dbReference type="InterPro" id="IPR036188">
    <property type="entry name" value="FAD/NAD-bd_sf"/>
</dbReference>
<dbReference type="Gene3D" id="1.10.405.10">
    <property type="entry name" value="Guanine Nucleotide Dissociation Inhibitor, domain 1"/>
    <property type="match status" value="1"/>
</dbReference>